<feature type="region of interest" description="Disordered" evidence="1">
    <location>
        <begin position="69"/>
        <end position="125"/>
    </location>
</feature>
<feature type="compositionally biased region" description="Low complexity" evidence="1">
    <location>
        <begin position="70"/>
        <end position="102"/>
    </location>
</feature>
<dbReference type="Pfam" id="PF13399">
    <property type="entry name" value="LytR_C"/>
    <property type="match status" value="1"/>
</dbReference>
<accession>A0A4Y4DJU9</accession>
<dbReference type="AlphaFoldDB" id="A0A4Y4DJU9"/>
<keyword evidence="2" id="KW-1133">Transmembrane helix</keyword>
<evidence type="ECO:0000256" key="2">
    <source>
        <dbReference type="SAM" id="Phobius"/>
    </source>
</evidence>
<keyword evidence="2" id="KW-0812">Transmembrane</keyword>
<protein>
    <recommendedName>
        <fullName evidence="3">LytR/CpsA/Psr regulator C-terminal domain-containing protein</fullName>
    </recommendedName>
</protein>
<evidence type="ECO:0000256" key="1">
    <source>
        <dbReference type="SAM" id="MobiDB-lite"/>
    </source>
</evidence>
<feature type="transmembrane region" description="Helical" evidence="2">
    <location>
        <begin position="40"/>
        <end position="60"/>
    </location>
</feature>
<dbReference type="Gene3D" id="3.30.70.2390">
    <property type="match status" value="1"/>
</dbReference>
<sequence length="222" mass="23171">MTNYPRDEFDRVPEFNTRVGSHHAHGWAQSAASKAPGGKLRWVVVAAVAVIIVGALAYFFGPAGGAPLVSGSTPSSTQSAQQTQESQQTQDAQQTDAAGETQSADPTESESPSETESPSPSMSVDDADVLFGQLVGVYNGSTTLGAASQGQAALAEAGFTNIVTGDWTKSSQTTDIYYTTEAYRATAEKIALTLGVDKVYQTSNIPNRVTVVMGSDNVLSGQ</sequence>
<reference evidence="4 5" key="1">
    <citation type="submission" date="2019-06" db="EMBL/GenBank/DDBJ databases">
        <title>Whole genome shotgun sequence of Glutamicibacter uratoxydans NBRC 15515.</title>
        <authorList>
            <person name="Hosoyama A."/>
            <person name="Uohara A."/>
            <person name="Ohji S."/>
            <person name="Ichikawa N."/>
        </authorList>
    </citation>
    <scope>NUCLEOTIDE SEQUENCE [LARGE SCALE GENOMIC DNA]</scope>
    <source>
        <strain evidence="4 5">NBRC 15515</strain>
    </source>
</reference>
<keyword evidence="5" id="KW-1185">Reference proteome</keyword>
<dbReference type="EMBL" id="BJNY01000005">
    <property type="protein sequence ID" value="GED05589.1"/>
    <property type="molecule type" value="Genomic_DNA"/>
</dbReference>
<organism evidence="4 5">
    <name type="scientific">Glutamicibacter uratoxydans</name>
    <name type="common">Arthrobacter uratoxydans</name>
    <dbReference type="NCBI Taxonomy" id="43667"/>
    <lineage>
        <taxon>Bacteria</taxon>
        <taxon>Bacillati</taxon>
        <taxon>Actinomycetota</taxon>
        <taxon>Actinomycetes</taxon>
        <taxon>Micrococcales</taxon>
        <taxon>Micrococcaceae</taxon>
        <taxon>Glutamicibacter</taxon>
    </lineage>
</organism>
<dbReference type="OrthoDB" id="4966791at2"/>
<evidence type="ECO:0000313" key="5">
    <source>
        <dbReference type="Proteomes" id="UP000316612"/>
    </source>
</evidence>
<dbReference type="RefSeq" id="WP_141362817.1">
    <property type="nucleotide sequence ID" value="NZ_BAAAJL010000008.1"/>
</dbReference>
<feature type="domain" description="LytR/CpsA/Psr regulator C-terminal" evidence="3">
    <location>
        <begin position="135"/>
        <end position="216"/>
    </location>
</feature>
<evidence type="ECO:0000259" key="3">
    <source>
        <dbReference type="Pfam" id="PF13399"/>
    </source>
</evidence>
<name>A0A4Y4DJU9_GLUUR</name>
<dbReference type="Proteomes" id="UP000316612">
    <property type="component" value="Unassembled WGS sequence"/>
</dbReference>
<dbReference type="InterPro" id="IPR027381">
    <property type="entry name" value="LytR/CpsA/Psr_C"/>
</dbReference>
<gene>
    <name evidence="4" type="ORF">AUR04nite_11210</name>
</gene>
<comment type="caution">
    <text evidence="4">The sequence shown here is derived from an EMBL/GenBank/DDBJ whole genome shotgun (WGS) entry which is preliminary data.</text>
</comment>
<keyword evidence="2" id="KW-0472">Membrane</keyword>
<proteinExistence type="predicted"/>
<evidence type="ECO:0000313" key="4">
    <source>
        <dbReference type="EMBL" id="GED05589.1"/>
    </source>
</evidence>